<reference evidence="1" key="1">
    <citation type="submission" date="2018-02" db="EMBL/GenBank/DDBJ databases">
        <title>Rhizophora mucronata_Transcriptome.</title>
        <authorList>
            <person name="Meera S.P."/>
            <person name="Sreeshan A."/>
            <person name="Augustine A."/>
        </authorList>
    </citation>
    <scope>NUCLEOTIDE SEQUENCE</scope>
    <source>
        <tissue evidence="1">Leaf</tissue>
    </source>
</reference>
<organism evidence="1">
    <name type="scientific">Rhizophora mucronata</name>
    <name type="common">Asiatic mangrove</name>
    <dbReference type="NCBI Taxonomy" id="61149"/>
    <lineage>
        <taxon>Eukaryota</taxon>
        <taxon>Viridiplantae</taxon>
        <taxon>Streptophyta</taxon>
        <taxon>Embryophyta</taxon>
        <taxon>Tracheophyta</taxon>
        <taxon>Spermatophyta</taxon>
        <taxon>Magnoliopsida</taxon>
        <taxon>eudicotyledons</taxon>
        <taxon>Gunneridae</taxon>
        <taxon>Pentapetalae</taxon>
        <taxon>rosids</taxon>
        <taxon>fabids</taxon>
        <taxon>Malpighiales</taxon>
        <taxon>Rhizophoraceae</taxon>
        <taxon>Rhizophora</taxon>
    </lineage>
</organism>
<name>A0A2P2IHL1_RHIMU</name>
<accession>A0A2P2IHL1</accession>
<sequence>MEYLTITPSTPF</sequence>
<protein>
    <submittedName>
        <fullName evidence="1">Uncharacterized protein</fullName>
    </submittedName>
</protein>
<proteinExistence type="predicted"/>
<evidence type="ECO:0000313" key="1">
    <source>
        <dbReference type="EMBL" id="MBW80657.1"/>
    </source>
</evidence>
<dbReference type="EMBL" id="GGEC01000174">
    <property type="protein sequence ID" value="MBW80657.1"/>
    <property type="molecule type" value="Transcribed_RNA"/>
</dbReference>